<feature type="domain" description="Pullulanase N2" evidence="9">
    <location>
        <begin position="158"/>
        <end position="269"/>
    </location>
</feature>
<dbReference type="CDD" id="cd11341">
    <property type="entry name" value="AmyAc_Pullulanase_LD-like"/>
    <property type="match status" value="1"/>
</dbReference>
<sequence>MKLDLARPGTRWRAVGAVLCLTLALAACSEEDLTEQGPPLSALPDTVVRIHYGRADADYRGWGLHLWDEGQALNLPRVVEWGSPWEASGRDDFGAVYDVPVKPGAISFNLILHQGDNKNCPNDQKVDLAQSGRELWLLQGDCTFYTKQPQIKVGNPAQAKAYWLTPDTLAWPGAAAGDRYRLYHAATGGISTGVGGVSGGEPVELGVETAGLAASVRERFPHLAGATALRLPAKTDARSLLRRQLVLARFDGNGRLLDATALQTAGVLDALYAEAAAEVPLGVTLEKGHPTFRLWAPTAQQVSLLLSDRPDGPETARALEYDPDSGIWSVRGEPAWMGRKHYRYQVEVFVRSSGRVETNRVTDPYSVALSADSTRSLLVDLDSAATKPAGWDSHPIPTLAAPEDISLYEMHLRDFSINDPTVPAADRGKYAAFDHLGSHGMRHLQALQQAGLTHLHLLPLNDISTIPERAAQRQEPVIDPNAAGDAEQQQAAVTAVQERDGFNWGYDPLHYNVPEGSYASDPDGIARIVEFRRMVQNLHRIGLRVALDVVYNHTPASGQDAKSVLDRIVPGYYQRLDEQGNVANSTCCANTATENAMMAKLMIDSAKLWARHYQIDAFRFDLMGHQPLAAMRRLKQEVDAIAGRDIYLYGEGWNFGEVQNDARFRQATQLNLAGSGIGSFSDRLRDAVRGGGPFDGGEDLLRRQGFGNGLCYDNRDGSACADWQREALLRAQDMIRLGLAGNLRDYLLTDYRGEQRRGEQFDYNGQPAGYTADPQELISYVGKHDNQTLFDIGQYRLPSATSAMARARAQIVSLSLVALGQGVPFFHAGDDLLRSKSLDRDSYNSGDWFNRIDWGYQHNNWAVGLPPREKNGDNWAVMKPLLADPALQVGPGAIAFTRDAFRDLLRLRQSTPLFRLRSAEAIKSRLSFPAAGPGQAPGLIAMRLDGSGWTEAVYRGVLVLFNADKVARTLDLPAEAAAHWRLHPVQASGSDPVVREAGFAAGRFTIPARTTAVFVLP</sequence>
<dbReference type="SUPFAM" id="SSF51445">
    <property type="entry name" value="(Trans)glycosidases"/>
    <property type="match status" value="1"/>
</dbReference>
<reference evidence="11" key="1">
    <citation type="journal article" date="2019" name="Int. J. Syst. Evol. Microbiol.">
        <title>The Global Catalogue of Microorganisms (GCM) 10K type strain sequencing project: providing services to taxonomists for standard genome sequencing and annotation.</title>
        <authorList>
            <consortium name="The Broad Institute Genomics Platform"/>
            <consortium name="The Broad Institute Genome Sequencing Center for Infectious Disease"/>
            <person name="Wu L."/>
            <person name="Ma J."/>
        </authorList>
    </citation>
    <scope>NUCLEOTIDE SEQUENCE [LARGE SCALE GENOMIC DNA]</scope>
    <source>
        <strain evidence="11">LMG 29894</strain>
    </source>
</reference>
<dbReference type="InterPro" id="IPR005323">
    <property type="entry name" value="CBM41_pullulanase"/>
</dbReference>
<evidence type="ECO:0000313" key="11">
    <source>
        <dbReference type="Proteomes" id="UP001595791"/>
    </source>
</evidence>
<dbReference type="Pfam" id="PF03714">
    <property type="entry name" value="PUD"/>
    <property type="match status" value="1"/>
</dbReference>
<dbReference type="InterPro" id="IPR013783">
    <property type="entry name" value="Ig-like_fold"/>
</dbReference>
<evidence type="ECO:0000259" key="6">
    <source>
        <dbReference type="Pfam" id="PF02922"/>
    </source>
</evidence>
<keyword evidence="3" id="KW-0378">Hydrolase</keyword>
<organism evidence="10 11">
    <name type="scientific">Chitinimonas lacunae</name>
    <dbReference type="NCBI Taxonomy" id="1963018"/>
    <lineage>
        <taxon>Bacteria</taxon>
        <taxon>Pseudomonadati</taxon>
        <taxon>Pseudomonadota</taxon>
        <taxon>Betaproteobacteria</taxon>
        <taxon>Neisseriales</taxon>
        <taxon>Chitinibacteraceae</taxon>
        <taxon>Chitinimonas</taxon>
    </lineage>
</organism>
<dbReference type="InterPro" id="IPR011839">
    <property type="entry name" value="Pullul_strch"/>
</dbReference>
<evidence type="ECO:0000256" key="5">
    <source>
        <dbReference type="SAM" id="SignalP"/>
    </source>
</evidence>
<dbReference type="CDD" id="cd10315">
    <property type="entry name" value="CBM41_pullulanase"/>
    <property type="match status" value="1"/>
</dbReference>
<comment type="similarity">
    <text evidence="1">Belongs to the glycosyl hydrolase 13 family.</text>
</comment>
<dbReference type="SUPFAM" id="SSF49452">
    <property type="entry name" value="Starch-binding domain-like"/>
    <property type="match status" value="1"/>
</dbReference>
<evidence type="ECO:0000259" key="9">
    <source>
        <dbReference type="Pfam" id="PF17967"/>
    </source>
</evidence>
<dbReference type="EMBL" id="JBHSBU010000001">
    <property type="protein sequence ID" value="MFC4158142.1"/>
    <property type="molecule type" value="Genomic_DNA"/>
</dbReference>
<name>A0ABV8MKH0_9NEIS</name>
<dbReference type="Gene3D" id="3.20.20.80">
    <property type="entry name" value="Glycosidases"/>
    <property type="match status" value="1"/>
</dbReference>
<gene>
    <name evidence="10" type="primary">pulA</name>
    <name evidence="10" type="ORF">ACFOW7_02100</name>
</gene>
<dbReference type="Pfam" id="PF11852">
    <property type="entry name" value="Pullul_strch_C"/>
    <property type="match status" value="1"/>
</dbReference>
<feature type="domain" description="Pullulanase carbohydrate-binding module 41" evidence="7">
    <location>
        <begin position="48"/>
        <end position="146"/>
    </location>
</feature>
<dbReference type="Gene3D" id="2.60.40.10">
    <property type="entry name" value="Immunoglobulins"/>
    <property type="match status" value="1"/>
</dbReference>
<dbReference type="InterPro" id="IPR013780">
    <property type="entry name" value="Glyco_hydro_b"/>
</dbReference>
<feature type="signal peptide" evidence="5">
    <location>
        <begin position="1"/>
        <end position="29"/>
    </location>
</feature>
<dbReference type="PROSITE" id="PS51257">
    <property type="entry name" value="PROKAR_LIPOPROTEIN"/>
    <property type="match status" value="1"/>
</dbReference>
<evidence type="ECO:0000256" key="1">
    <source>
        <dbReference type="ARBA" id="ARBA00008061"/>
    </source>
</evidence>
<dbReference type="RefSeq" id="WP_378160505.1">
    <property type="nucleotide sequence ID" value="NZ_JBHSBU010000001.1"/>
</dbReference>
<proteinExistence type="inferred from homology"/>
<dbReference type="PANTHER" id="PTHR43002">
    <property type="entry name" value="GLYCOGEN DEBRANCHING ENZYME"/>
    <property type="match status" value="1"/>
</dbReference>
<dbReference type="Pfam" id="PF02922">
    <property type="entry name" value="CBM_48"/>
    <property type="match status" value="1"/>
</dbReference>
<keyword evidence="2 5" id="KW-0732">Signal</keyword>
<dbReference type="SUPFAM" id="SSF51011">
    <property type="entry name" value="Glycosyl hydrolase domain"/>
    <property type="match status" value="1"/>
</dbReference>
<dbReference type="InterPro" id="IPR024561">
    <property type="entry name" value="Pullul_strch_C"/>
</dbReference>
<evidence type="ECO:0000259" key="7">
    <source>
        <dbReference type="Pfam" id="PF03714"/>
    </source>
</evidence>
<feature type="domain" description="Glycoside hydrolase family 13 N-terminal" evidence="6">
    <location>
        <begin position="280"/>
        <end position="366"/>
    </location>
</feature>
<dbReference type="SUPFAM" id="SSF81296">
    <property type="entry name" value="E set domains"/>
    <property type="match status" value="2"/>
</dbReference>
<evidence type="ECO:0000313" key="10">
    <source>
        <dbReference type="EMBL" id="MFC4158142.1"/>
    </source>
</evidence>
<evidence type="ECO:0000256" key="2">
    <source>
        <dbReference type="ARBA" id="ARBA00022729"/>
    </source>
</evidence>
<evidence type="ECO:0000256" key="3">
    <source>
        <dbReference type="ARBA" id="ARBA00022801"/>
    </source>
</evidence>
<dbReference type="InterPro" id="IPR040671">
    <property type="entry name" value="Pullulanase_N2"/>
</dbReference>
<dbReference type="NCBIfam" id="TIGR02103">
    <property type="entry name" value="pullul_strch"/>
    <property type="match status" value="1"/>
</dbReference>
<accession>A0ABV8MKH0</accession>
<feature type="chain" id="PRO_5047460432" evidence="5">
    <location>
        <begin position="30"/>
        <end position="1017"/>
    </location>
</feature>
<keyword evidence="4" id="KW-0326">Glycosidase</keyword>
<comment type="caution">
    <text evidence="10">The sequence shown here is derived from an EMBL/GenBank/DDBJ whole genome shotgun (WGS) entry which is preliminary data.</text>
</comment>
<keyword evidence="11" id="KW-1185">Reference proteome</keyword>
<dbReference type="InterPro" id="IPR004193">
    <property type="entry name" value="Glyco_hydro_13_N"/>
</dbReference>
<dbReference type="Gene3D" id="2.60.40.1130">
    <property type="entry name" value="Rab geranylgeranyltransferase alpha-subunit, insert domain"/>
    <property type="match status" value="1"/>
</dbReference>
<dbReference type="InterPro" id="IPR013784">
    <property type="entry name" value="Carb-bd-like_fold"/>
</dbReference>
<dbReference type="Gene3D" id="2.60.40.1180">
    <property type="entry name" value="Golgi alpha-mannosidase II"/>
    <property type="match status" value="1"/>
</dbReference>
<dbReference type="InterPro" id="IPR017853">
    <property type="entry name" value="GH"/>
</dbReference>
<dbReference type="InterPro" id="IPR014756">
    <property type="entry name" value="Ig_E-set"/>
</dbReference>
<evidence type="ECO:0000256" key="4">
    <source>
        <dbReference type="ARBA" id="ARBA00023295"/>
    </source>
</evidence>
<dbReference type="Pfam" id="PF17967">
    <property type="entry name" value="Pullulanase_N2"/>
    <property type="match status" value="1"/>
</dbReference>
<dbReference type="CDD" id="cd02860">
    <property type="entry name" value="E_set_Pullulanase"/>
    <property type="match status" value="1"/>
</dbReference>
<protein>
    <submittedName>
        <fullName evidence="10">Pullulanase-type alpha-1,6-glucosidase</fullName>
    </submittedName>
</protein>
<evidence type="ECO:0000259" key="8">
    <source>
        <dbReference type="Pfam" id="PF11852"/>
    </source>
</evidence>
<feature type="domain" description="Alpha-1,6-glucosidases pullulanase-type C-terminal" evidence="8">
    <location>
        <begin position="856"/>
        <end position="1015"/>
    </location>
</feature>
<dbReference type="Proteomes" id="UP001595791">
    <property type="component" value="Unassembled WGS sequence"/>
</dbReference>
<dbReference type="Gene3D" id="2.60.40.1110">
    <property type="match status" value="1"/>
</dbReference>